<evidence type="ECO:0000256" key="3">
    <source>
        <dbReference type="ARBA" id="ARBA00023239"/>
    </source>
</evidence>
<dbReference type="PANTHER" id="PTHR21091:SF169">
    <property type="entry name" value="UROPORPHYRINOGEN DECARBOXYLASE"/>
    <property type="match status" value="1"/>
</dbReference>
<dbReference type="AlphaFoldDB" id="A0A8S1KAM3"/>
<dbReference type="NCBIfam" id="TIGR01464">
    <property type="entry name" value="hemE"/>
    <property type="match status" value="1"/>
</dbReference>
<dbReference type="PROSITE" id="PS00907">
    <property type="entry name" value="UROD_2"/>
    <property type="match status" value="1"/>
</dbReference>
<dbReference type="OMA" id="PPTWMMR"/>
<dbReference type="Proteomes" id="UP000688137">
    <property type="component" value="Unassembled WGS sequence"/>
</dbReference>
<evidence type="ECO:0000256" key="6">
    <source>
        <dbReference type="RuleBase" id="RU004169"/>
    </source>
</evidence>
<dbReference type="PROSITE" id="PS00906">
    <property type="entry name" value="UROD_1"/>
    <property type="match status" value="1"/>
</dbReference>
<gene>
    <name evidence="9" type="ORF">PPRIM_AZ9-3.1.T0170186</name>
</gene>
<keyword evidence="3 5" id="KW-0456">Lyase</keyword>
<evidence type="ECO:0000259" key="7">
    <source>
        <dbReference type="PROSITE" id="PS00906"/>
    </source>
</evidence>
<dbReference type="GO" id="GO:0006783">
    <property type="term" value="P:heme biosynthetic process"/>
    <property type="evidence" value="ECO:0007669"/>
    <property type="project" value="TreeGrafter"/>
</dbReference>
<evidence type="ECO:0000256" key="5">
    <source>
        <dbReference type="RuleBase" id="RU000554"/>
    </source>
</evidence>
<evidence type="ECO:0000256" key="2">
    <source>
        <dbReference type="ARBA" id="ARBA00022793"/>
    </source>
</evidence>
<dbReference type="InterPro" id="IPR006361">
    <property type="entry name" value="Uroporphyrinogen_deCO2ase_HemE"/>
</dbReference>
<dbReference type="CDD" id="cd00717">
    <property type="entry name" value="URO-D"/>
    <property type="match status" value="1"/>
</dbReference>
<comment type="pathway">
    <text evidence="5">Porphyrin-containing compound metabolism; protoporphyrin-IX biosynthesis; coproporphyrinogen-III from 5-aminolevulinate: step 4/4.</text>
</comment>
<accession>A0A8S1KAM3</accession>
<comment type="similarity">
    <text evidence="6">Belongs to the uroporphyrinogen decarboxylase family.</text>
</comment>
<feature type="domain" description="Uroporphyrinogen decarboxylase (URO-D)" evidence="7">
    <location>
        <begin position="56"/>
        <end position="65"/>
    </location>
</feature>
<feature type="domain" description="Uroporphyrinogen decarboxylase (URO-D)" evidence="8">
    <location>
        <begin position="174"/>
        <end position="190"/>
    </location>
</feature>
<evidence type="ECO:0000256" key="4">
    <source>
        <dbReference type="ARBA" id="ARBA00023244"/>
    </source>
</evidence>
<dbReference type="Pfam" id="PF01208">
    <property type="entry name" value="URO-D"/>
    <property type="match status" value="1"/>
</dbReference>
<comment type="caution">
    <text evidence="9">The sequence shown here is derived from an EMBL/GenBank/DDBJ whole genome shotgun (WGS) entry which is preliminary data.</text>
</comment>
<dbReference type="PANTHER" id="PTHR21091">
    <property type="entry name" value="METHYLTETRAHYDROFOLATE:HOMOCYSTEINE METHYLTRANSFERASE RELATED"/>
    <property type="match status" value="1"/>
</dbReference>
<sequence>MDYQKHLKILKETLDQHKITPENLREKRKSIKEFPKQINNRVVDAFQSFAPFDRAPVWMMRQAGRYLPEYREIKAEMDFFATCQNPFIAAEITLQPTKQFEIDAAIIFSDILVLPKMMGMEITIEEKKGPVIANPLVTPADIQRLHPPNPEHLEHVYDALFLTRLALQGKCNLIGFCGAPWTVFAYMVEGGSSKLFTKVKKWLYLYTEGSLQVLELLAKESAKYLINQVKQGGAQVVQIFDSWAGQIPALDYIEFIIPSLRILFEDFKKECPDTPLIMFPKDQNDKKVIVEFLKLIYNDKPLVDGFQLDSNVSDETLVKIIEANRTIQGNLEPGVLFGTPVIIKKRISQMIEKLQTTRRYIINLAHGLTPDHEVEKVRLFVQESQRQSKLYKAKEILE</sequence>
<keyword evidence="2 5" id="KW-0210">Decarboxylase</keyword>
<evidence type="ECO:0000256" key="1">
    <source>
        <dbReference type="ARBA" id="ARBA00022490"/>
    </source>
</evidence>
<evidence type="ECO:0000313" key="10">
    <source>
        <dbReference type="Proteomes" id="UP000688137"/>
    </source>
</evidence>
<name>A0A8S1KAM3_PARPR</name>
<protein>
    <recommendedName>
        <fullName evidence="5">Uroporphyrinogen decarboxylase</fullName>
        <ecNumber evidence="5">4.1.1.37</ecNumber>
    </recommendedName>
</protein>
<organism evidence="9 10">
    <name type="scientific">Paramecium primaurelia</name>
    <dbReference type="NCBI Taxonomy" id="5886"/>
    <lineage>
        <taxon>Eukaryota</taxon>
        <taxon>Sar</taxon>
        <taxon>Alveolata</taxon>
        <taxon>Ciliophora</taxon>
        <taxon>Intramacronucleata</taxon>
        <taxon>Oligohymenophorea</taxon>
        <taxon>Peniculida</taxon>
        <taxon>Parameciidae</taxon>
        <taxon>Paramecium</taxon>
    </lineage>
</organism>
<keyword evidence="10" id="KW-1185">Reference proteome</keyword>
<dbReference type="EMBL" id="CAJJDM010000012">
    <property type="protein sequence ID" value="CAD8050695.1"/>
    <property type="molecule type" value="Genomic_DNA"/>
</dbReference>
<dbReference type="GO" id="GO:0005829">
    <property type="term" value="C:cytosol"/>
    <property type="evidence" value="ECO:0007669"/>
    <property type="project" value="TreeGrafter"/>
</dbReference>
<dbReference type="InterPro" id="IPR000257">
    <property type="entry name" value="Uroporphyrinogen_deCOase"/>
</dbReference>
<keyword evidence="4 5" id="KW-0627">Porphyrin biosynthesis</keyword>
<evidence type="ECO:0000313" key="9">
    <source>
        <dbReference type="EMBL" id="CAD8050695.1"/>
    </source>
</evidence>
<dbReference type="FunFam" id="3.20.20.210:FF:000007">
    <property type="entry name" value="Uroporphyrinogen decarboxylase"/>
    <property type="match status" value="1"/>
</dbReference>
<evidence type="ECO:0000259" key="8">
    <source>
        <dbReference type="PROSITE" id="PS00907"/>
    </source>
</evidence>
<dbReference type="EC" id="4.1.1.37" evidence="5"/>
<keyword evidence="1" id="KW-0963">Cytoplasm</keyword>
<reference evidence="9" key="1">
    <citation type="submission" date="2021-01" db="EMBL/GenBank/DDBJ databases">
        <authorList>
            <consortium name="Genoscope - CEA"/>
            <person name="William W."/>
        </authorList>
    </citation>
    <scope>NUCLEOTIDE SEQUENCE</scope>
</reference>
<proteinExistence type="inferred from homology"/>
<dbReference type="GO" id="GO:0004853">
    <property type="term" value="F:uroporphyrinogen decarboxylase activity"/>
    <property type="evidence" value="ECO:0007669"/>
    <property type="project" value="UniProtKB-EC"/>
</dbReference>
<comment type="catalytic activity">
    <reaction evidence="5">
        <text>uroporphyrinogen III + 4 H(+) = coproporphyrinogen III + 4 CO2</text>
        <dbReference type="Rhea" id="RHEA:19865"/>
        <dbReference type="ChEBI" id="CHEBI:15378"/>
        <dbReference type="ChEBI" id="CHEBI:16526"/>
        <dbReference type="ChEBI" id="CHEBI:57308"/>
        <dbReference type="ChEBI" id="CHEBI:57309"/>
        <dbReference type="EC" id="4.1.1.37"/>
    </reaction>
</comment>